<evidence type="ECO:0000256" key="15">
    <source>
        <dbReference type="ARBA" id="ARBA00030592"/>
    </source>
</evidence>
<dbReference type="EC" id="6.3.2.12" evidence="6"/>
<evidence type="ECO:0000256" key="6">
    <source>
        <dbReference type="ARBA" id="ARBA00013023"/>
    </source>
</evidence>
<dbReference type="InterPro" id="IPR018109">
    <property type="entry name" value="Folylpolyglutamate_synth_CS"/>
</dbReference>
<dbReference type="PIRSF" id="PIRSF001563">
    <property type="entry name" value="Folylpolyglu_synth"/>
    <property type="match status" value="1"/>
</dbReference>
<evidence type="ECO:0000256" key="5">
    <source>
        <dbReference type="ARBA" id="ARBA00011245"/>
    </source>
</evidence>
<comment type="caution">
    <text evidence="21">The sequence shown here is derived from an EMBL/GenBank/DDBJ whole genome shotgun (WGS) entry which is preliminary data.</text>
</comment>
<keyword evidence="10" id="KW-0479">Metal-binding</keyword>
<protein>
    <recommendedName>
        <fullName evidence="8">Dihydrofolate synthase/folylpolyglutamate synthase</fullName>
        <ecNumber evidence="6">6.3.2.12</ecNumber>
        <ecNumber evidence="7">6.3.2.17</ecNumber>
    </recommendedName>
    <alternativeName>
        <fullName evidence="15">Tetrahydrofolylpolyglutamate synthase</fullName>
    </alternativeName>
</protein>
<reference evidence="21 22" key="1">
    <citation type="submission" date="2016-12" db="EMBL/GenBank/DDBJ databases">
        <title>Candidatus Reconcilibacillus cellulovorans genome.</title>
        <authorList>
            <person name="Kolinko S."/>
            <person name="Wu Y.-W."/>
            <person name="Tachea F."/>
            <person name="Denzel E."/>
            <person name="Hiras J."/>
            <person name="Baecker N."/>
            <person name="Chan L.J."/>
            <person name="Eichorst S.A."/>
            <person name="Frey D."/>
            <person name="Adams P.D."/>
            <person name="Pray T."/>
            <person name="Tanjore D."/>
            <person name="Petzold C.J."/>
            <person name="Gladden J.M."/>
            <person name="Simmons B.A."/>
            <person name="Singer S.W."/>
        </authorList>
    </citation>
    <scope>NUCLEOTIDE SEQUENCE [LARGE SCALE GENOMIC DNA]</scope>
    <source>
        <strain evidence="21">JTherm</strain>
    </source>
</reference>
<dbReference type="PANTHER" id="PTHR11136:SF0">
    <property type="entry name" value="DIHYDROFOLATE SYNTHETASE-RELATED"/>
    <property type="match status" value="1"/>
</dbReference>
<comment type="catalytic activity">
    <reaction evidence="17">
        <text>7,8-dihydropteroate + L-glutamate + ATP = 7,8-dihydrofolate + ADP + phosphate + H(+)</text>
        <dbReference type="Rhea" id="RHEA:23584"/>
        <dbReference type="ChEBI" id="CHEBI:15378"/>
        <dbReference type="ChEBI" id="CHEBI:17839"/>
        <dbReference type="ChEBI" id="CHEBI:29985"/>
        <dbReference type="ChEBI" id="CHEBI:30616"/>
        <dbReference type="ChEBI" id="CHEBI:43474"/>
        <dbReference type="ChEBI" id="CHEBI:57451"/>
        <dbReference type="ChEBI" id="CHEBI:456216"/>
        <dbReference type="EC" id="6.3.2.12"/>
    </reaction>
</comment>
<dbReference type="PROSITE" id="PS01011">
    <property type="entry name" value="FOLYLPOLYGLU_SYNT_1"/>
    <property type="match status" value="1"/>
</dbReference>
<keyword evidence="11 18" id="KW-0547">Nucleotide-binding</keyword>
<dbReference type="Pfam" id="PF08245">
    <property type="entry name" value="Mur_ligase_M"/>
    <property type="match status" value="1"/>
</dbReference>
<dbReference type="InterPro" id="IPR004101">
    <property type="entry name" value="Mur_ligase_C"/>
</dbReference>
<evidence type="ECO:0000256" key="13">
    <source>
        <dbReference type="ARBA" id="ARBA00022842"/>
    </source>
</evidence>
<dbReference type="InterPro" id="IPR036565">
    <property type="entry name" value="Mur-like_cat_sf"/>
</dbReference>
<feature type="domain" description="Mur ligase C-terminal" evidence="19">
    <location>
        <begin position="309"/>
        <end position="434"/>
    </location>
</feature>
<dbReference type="PANTHER" id="PTHR11136">
    <property type="entry name" value="FOLYLPOLYGLUTAMATE SYNTHASE-RELATED"/>
    <property type="match status" value="1"/>
</dbReference>
<feature type="domain" description="Mur ligase central" evidence="20">
    <location>
        <begin position="148"/>
        <end position="280"/>
    </location>
</feature>
<comment type="catalytic activity">
    <reaction evidence="16">
        <text>(6S)-5,6,7,8-tetrahydrofolyl-(gamma-L-Glu)(n) + L-glutamate + ATP = (6S)-5,6,7,8-tetrahydrofolyl-(gamma-L-Glu)(n+1) + ADP + phosphate + H(+)</text>
        <dbReference type="Rhea" id="RHEA:10580"/>
        <dbReference type="Rhea" id="RHEA-COMP:14738"/>
        <dbReference type="Rhea" id="RHEA-COMP:14740"/>
        <dbReference type="ChEBI" id="CHEBI:15378"/>
        <dbReference type="ChEBI" id="CHEBI:29985"/>
        <dbReference type="ChEBI" id="CHEBI:30616"/>
        <dbReference type="ChEBI" id="CHEBI:43474"/>
        <dbReference type="ChEBI" id="CHEBI:141005"/>
        <dbReference type="ChEBI" id="CHEBI:456216"/>
        <dbReference type="EC" id="6.3.2.17"/>
    </reaction>
</comment>
<evidence type="ECO:0000256" key="16">
    <source>
        <dbReference type="ARBA" id="ARBA00047493"/>
    </source>
</evidence>
<dbReference type="EC" id="6.3.2.17" evidence="7"/>
<evidence type="ECO:0000256" key="1">
    <source>
        <dbReference type="ARBA" id="ARBA00001946"/>
    </source>
</evidence>
<accession>A0A2A6E1V3</accession>
<keyword evidence="9 18" id="KW-0436">Ligase</keyword>
<evidence type="ECO:0000259" key="20">
    <source>
        <dbReference type="Pfam" id="PF08245"/>
    </source>
</evidence>
<dbReference type="NCBIfam" id="TIGR01499">
    <property type="entry name" value="folC"/>
    <property type="match status" value="1"/>
</dbReference>
<evidence type="ECO:0000259" key="19">
    <source>
        <dbReference type="Pfam" id="PF02875"/>
    </source>
</evidence>
<keyword evidence="13" id="KW-0460">Magnesium</keyword>
<evidence type="ECO:0000256" key="14">
    <source>
        <dbReference type="ARBA" id="ARBA00022909"/>
    </source>
</evidence>
<dbReference type="AlphaFoldDB" id="A0A2A6E1V3"/>
<dbReference type="EMBL" id="MOXJ01000006">
    <property type="protein sequence ID" value="PDO11011.1"/>
    <property type="molecule type" value="Genomic_DNA"/>
</dbReference>
<comment type="similarity">
    <text evidence="4 18">Belongs to the folylpolyglutamate synthase family.</text>
</comment>
<evidence type="ECO:0000256" key="8">
    <source>
        <dbReference type="ARBA" id="ARBA00019357"/>
    </source>
</evidence>
<comment type="pathway">
    <text evidence="2">Cofactor biosynthesis; tetrahydrofolate biosynthesis; 7,8-dihydrofolate from 2-amino-4-hydroxy-6-hydroxymethyl-7,8-dihydropteridine diphosphate and 4-aminobenzoate: step 2/2.</text>
</comment>
<dbReference type="Gene3D" id="3.40.1190.10">
    <property type="entry name" value="Mur-like, catalytic domain"/>
    <property type="match status" value="1"/>
</dbReference>
<evidence type="ECO:0000256" key="9">
    <source>
        <dbReference type="ARBA" id="ARBA00022598"/>
    </source>
</evidence>
<organism evidence="21 22">
    <name type="scientific">Candidatus Reconcilbacillus cellulovorans</name>
    <dbReference type="NCBI Taxonomy" id="1906605"/>
    <lineage>
        <taxon>Bacteria</taxon>
        <taxon>Bacillati</taxon>
        <taxon>Bacillota</taxon>
        <taxon>Bacilli</taxon>
        <taxon>Bacillales</taxon>
        <taxon>Paenibacillaceae</taxon>
        <taxon>Candidatus Reconcilbacillus</taxon>
    </lineage>
</organism>
<dbReference type="SUPFAM" id="SSF53244">
    <property type="entry name" value="MurD-like peptide ligases, peptide-binding domain"/>
    <property type="match status" value="1"/>
</dbReference>
<proteinExistence type="inferred from homology"/>
<dbReference type="Gene3D" id="3.90.190.20">
    <property type="entry name" value="Mur ligase, C-terminal domain"/>
    <property type="match status" value="1"/>
</dbReference>
<dbReference type="SUPFAM" id="SSF53623">
    <property type="entry name" value="MurD-like peptide ligases, catalytic domain"/>
    <property type="match status" value="1"/>
</dbReference>
<comment type="subunit">
    <text evidence="5">Monomer.</text>
</comment>
<dbReference type="GO" id="GO:0008841">
    <property type="term" value="F:dihydrofolate synthase activity"/>
    <property type="evidence" value="ECO:0007669"/>
    <property type="project" value="UniProtKB-EC"/>
</dbReference>
<dbReference type="FunFam" id="3.40.1190.10:FF:000004">
    <property type="entry name" value="Dihydrofolate synthase/folylpolyglutamate synthase"/>
    <property type="match status" value="1"/>
</dbReference>
<evidence type="ECO:0000256" key="12">
    <source>
        <dbReference type="ARBA" id="ARBA00022840"/>
    </source>
</evidence>
<evidence type="ECO:0000313" key="21">
    <source>
        <dbReference type="EMBL" id="PDO11011.1"/>
    </source>
</evidence>
<dbReference type="GO" id="GO:0046872">
    <property type="term" value="F:metal ion binding"/>
    <property type="evidence" value="ECO:0007669"/>
    <property type="project" value="UniProtKB-KW"/>
</dbReference>
<dbReference type="GO" id="GO:0046656">
    <property type="term" value="P:folic acid biosynthetic process"/>
    <property type="evidence" value="ECO:0007669"/>
    <property type="project" value="UniProtKB-KW"/>
</dbReference>
<keyword evidence="12 18" id="KW-0067">ATP-binding</keyword>
<dbReference type="GO" id="GO:0005737">
    <property type="term" value="C:cytoplasm"/>
    <property type="evidence" value="ECO:0007669"/>
    <property type="project" value="TreeGrafter"/>
</dbReference>
<evidence type="ECO:0000256" key="11">
    <source>
        <dbReference type="ARBA" id="ARBA00022741"/>
    </source>
</evidence>
<evidence type="ECO:0000256" key="7">
    <source>
        <dbReference type="ARBA" id="ARBA00013025"/>
    </source>
</evidence>
<dbReference type="Pfam" id="PF02875">
    <property type="entry name" value="Mur_ligase_C"/>
    <property type="match status" value="1"/>
</dbReference>
<dbReference type="InterPro" id="IPR001645">
    <property type="entry name" value="Folylpolyglutamate_synth"/>
</dbReference>
<evidence type="ECO:0000256" key="4">
    <source>
        <dbReference type="ARBA" id="ARBA00008276"/>
    </source>
</evidence>
<dbReference type="InterPro" id="IPR036615">
    <property type="entry name" value="Mur_ligase_C_dom_sf"/>
</dbReference>
<dbReference type="GO" id="GO:0005524">
    <property type="term" value="F:ATP binding"/>
    <property type="evidence" value="ECO:0007669"/>
    <property type="project" value="UniProtKB-KW"/>
</dbReference>
<dbReference type="GO" id="GO:0004326">
    <property type="term" value="F:tetrahydrofolylpolyglutamate synthase activity"/>
    <property type="evidence" value="ECO:0007669"/>
    <property type="project" value="UniProtKB-EC"/>
</dbReference>
<evidence type="ECO:0000256" key="17">
    <source>
        <dbReference type="ARBA" id="ARBA00049161"/>
    </source>
</evidence>
<sequence length="455" mass="50848">MDGRSYRRVFSTVEEAVEWITSRQSLGMRPGLRRMQWLMERLDHPERRLRYIHVAGTNGKGSTCAFLTHVLRRAGYDVGTFTSPFLERYQNRIQYNLRDIEDDALVELAGRLKPLADELERTELGPPTMFELSTALAILYYATVVYPDYVVWETGLGGRLDSTNIVAPVATVITNIGRDHMDVLGDTIEQIAAEKAGIIKNGVPLVTAVAQPEAFAVIESVARERKAPVYRFGRDFTVDVRSSALNEQAFDFHGPYRTIPDVRISMNGAHQIANAAVALMTIEVLRQYFALVVEDEDLYAAMRETFWKGRLEMIEGPPRVLLDGAHNPEGAQALADALGSVYRYRRLNVMVGMMAAKDHAEFLRRIVPLADAVIATEPSFRNRLEAAALAERIRRAADETGKSLDVVTEPDWRVALEKLVRMTGPDDLAVVTGSLYLVSDARAALLRLPASEKGW</sequence>
<evidence type="ECO:0000256" key="18">
    <source>
        <dbReference type="PIRNR" id="PIRNR001563"/>
    </source>
</evidence>
<evidence type="ECO:0000313" key="22">
    <source>
        <dbReference type="Proteomes" id="UP000243688"/>
    </source>
</evidence>
<evidence type="ECO:0000256" key="3">
    <source>
        <dbReference type="ARBA" id="ARBA00005150"/>
    </source>
</evidence>
<keyword evidence="14" id="KW-0289">Folate biosynthesis</keyword>
<name>A0A2A6E1V3_9BACL</name>
<evidence type="ECO:0000256" key="10">
    <source>
        <dbReference type="ARBA" id="ARBA00022723"/>
    </source>
</evidence>
<comment type="cofactor">
    <cofactor evidence="1">
        <name>Mg(2+)</name>
        <dbReference type="ChEBI" id="CHEBI:18420"/>
    </cofactor>
</comment>
<gene>
    <name evidence="21" type="ORF">BLM47_04105</name>
</gene>
<dbReference type="InterPro" id="IPR013221">
    <property type="entry name" value="Mur_ligase_cen"/>
</dbReference>
<comment type="pathway">
    <text evidence="3">Cofactor biosynthesis; tetrahydrofolylpolyglutamate biosynthesis.</text>
</comment>
<dbReference type="Proteomes" id="UP000243688">
    <property type="component" value="Unassembled WGS sequence"/>
</dbReference>
<evidence type="ECO:0000256" key="2">
    <source>
        <dbReference type="ARBA" id="ARBA00004799"/>
    </source>
</evidence>